<sequence length="2794" mass="321089">MKRLFKEVFRSLSKNKVTLVCLTILIFLTTFLFTLLNDVRTSYSRTINAYDKVSKLHDLTVDLDLNPSGIIPHNGYDQIGEDNVTKVNEPIKFEATPNSQSQNNNEKQVTYTLNLPADKQNYLKISDIGKWDVDDKYKDAYISTQDFLKLYYEEINGNITSTKFAINNKANTTEDRINEFSFSGGNNNNKKFKVYTNKNGKFELVKETITLKNSEKYEFKSDVTLGDILTISFAARGAFNDQAKNDAVIDASPLFINVKTKEASFKTSDYDQWRDEGVLHIIPSNKVLELLGFKKESDNKWYFKNENNSELKLQDDKKTTESQITASDKLKKEFNLKQIDISATPPAYVELKSDTTYTIPKNWIRKSEKLVTYNWYRYVLNWNEIMNEEDSNWKGSYFRFITNFKNNYKTDYDNKLYFSYWDKTITMKYSILDGSNKFQEIIENEKITKDDLNRTFKRAWEANVRKPNQKIPANKLKNDNLKAWTIKDIEFNKIGQDEISNEDFEAIADVSKLKKHQDFIRNNTVGFAKVSILKNIQDRVGKDNLGIRKTITVETVNEENSKKNVFHFVDMGDKNKKINGFENNVGRLYHETLNPGWLNQSISNENVDSFLLKPDKNSSKIKKLPSVYTRSLISSIFRNFTPDINYFNADIRFENYYDFFRSTQIPNLVNGKILVLTTADDEEKANGSSVIGAIAMPLPDKYIVLKQSHIDGFSDKKVWNKIIVENKDYLSLDEVYQYLIKNNYTIRAEIGENGWAVVSDQFRNSISLPISFGAISNDLTQEIIQKNTIKTLIEQLQSALIDTDFGKLFKRQDIVRLFRAISDSIEANGFHTLLSIGKTNRFIFEKTMLDVIKYLVKPINQTNTQNLQYVNINANSFLHNFFRNIFKYFKMKYVENDRNNQYIVNEINKLAQILSFNKMYIIPQLKISLSDLLGYIKDKEKIFDVLSELISSIDFVKFSTLINDWFDRHPYKPFTAVNDTYWTMSRDRMLISFLASVNENQFKNSLKDLINLVDFSKFLKPDLNEKSSYFAKWTAAHKEARTFNENDQKEVKKFFNALDANKDGKYSNIKDGISTIISNVSLEKFTASLEKLIRPIRFPITANNKIYNDYNTEELNKFDYLAAFMASINSGIDNNVSFSKITQIQNAIIQILNLSNKTQKPIGDFFNIAIPSSDEGKISLLDLGVLPKLAFPKNPSSTNVTPYNISINGFSLVDIKKIISKVENAITSKTLLKLTQSELNFIKNEALIKEIELNNLNLIKDKLNKYYQFIEKIQLKNLKPTNGKYDFKDSRSEHDVNSYGDLTYWSAMIDSNSSIEELEIVKKIHSLLAEYVIEPVFMGNKEYDVMKNHFKSYSLWIKLAYFLNRIERDEDKITIDETTGNKIIEKQHKKVLSFDQITGILNELYEFGKKQKVVNAMTNYEKVVNPIPSKVIFGSDDKYNATVFKIPYAHAHTNLANQELEKLLKKSNEIEEFKKNLKDKHGIKDSKLIEKIIDLLKNNSYEITYNLGYIATASQSATNYDGALNKFINSFLNTKKRTTSLNPLINDDYEFDLAFKMAIDNTKLGNYLSTINVPNNLLNPMILLSFPQIPLYYGLSPNPNEGNLAYIVKKMMDNLRFSNIEDIKKQIQALTHEFDSSIHFVESKNDSAVDLDISSFNHLFNNVLRNENGGELEIFGINITASIKKALFKIVQPIQVSNLISYTDSGSYLAKVNYGYANKNGKEVYTGDISQYLNNPYGMQVFIASLDDKYKIKINTQEYLIIGIDSSTDYLYPVVNEENIQVEPSTQAIVYVNSKGFDRIFSAYPTFAIKEYALVKAPVDDKGKFIAGSSPEDLKKEFSEMMTNINPNSFNKVYLKDEMDSINPERKIRVVTIRSIINSIRNASIYLISILIILVAFIIYFIMKRYIEARNKVVGILRAQGYKTSKIALAFCAFGWIPVVVGSFFGYILGFSLQKPAMNVLASYWTLENNIIPINVFSLLGTILVPFLFVSILIFIITSISVSKKPIELMSGIVEVNVGNLAQRVSAMFRKLPVKIRFIASMALNNFWKMFSLLLAFSTTSLISMFFLSSNNIFNKAIKKTYEDRLYKFKLDLESPTTEGGPYVTYNKDDINSLLYVPNDLAGNASSNGSQLDYSNPNFLRPGNSFNTDVIQKKFEPVVLTKSSLDILLDLSVELSPWDITYANMPETQRARVSQIFKRVSKEMQNTQYLIDISKIKTNENYLDVSNSKIDNIIAVTDLNKFKEDLAQNKEEDMSNRTSYFIFTSSEIFDSGNSGGRINEQFKFVEWNPTEQFYQRPKAVSTSRYRQEYRNFLVNAYRKIQNLDFFVSFAGIYWNDTTNEKYTYAKAKLNNKELKIYGYYDDSRFISIRNHKHENLQKKLVDFAYDESKNIPIIINAVAAKKYGLGIGSVIEMDLLNHVDRFSHKALNQKAPETHYKFEVIDISDTYINEEFITQKHILDKILGYDTLSKRLKDSRQLELENAIFQNPNEKEKIQKIFDRKYDAFNGILSNDLTPVQTIDTLTTYSSTGFWGAAASFEVEASNDQAVWEFFKRVFISDERINYISVYEHNINAYNEAHPEAKLDYKNVLFKLLEIDETQFAKIVKEPNSNEEFKNIARNVLSKFYGSHPGTIYGKNIMYGASFDVNSKDIEAGFISGISKTVNIILIAFIVVSLLISIIILIVITNIMIASNKKAIATFSVLGYTNREKVMLFFANFIPTILFACFLMIPVTLVLISVFNAFMMATSQIVLPLVLNYSTIIISITICLTVFALTSMLTWRSLNKVKAVDALKGK</sequence>
<evidence type="ECO:0000259" key="8">
    <source>
        <dbReference type="Pfam" id="PF02687"/>
    </source>
</evidence>
<dbReference type="InterPro" id="IPR003838">
    <property type="entry name" value="ABC3_permease_C"/>
</dbReference>
<dbReference type="EMBL" id="AMWK01000006">
    <property type="protein sequence ID" value="ENY53944.1"/>
    <property type="molecule type" value="Genomic_DNA"/>
</dbReference>
<feature type="transmembrane region" description="Helical" evidence="7">
    <location>
        <begin position="2710"/>
        <end position="2743"/>
    </location>
</feature>
<keyword evidence="3 7" id="KW-0812">Transmembrane</keyword>
<feature type="transmembrane region" description="Helical" evidence="7">
    <location>
        <begin position="1883"/>
        <end position="1903"/>
    </location>
</feature>
<comment type="subcellular location">
    <subcellularLocation>
        <location evidence="1">Cell membrane</location>
        <topology evidence="1">Multi-pass membrane protein</topology>
    </subcellularLocation>
</comment>
<keyword evidence="5 7" id="KW-0472">Membrane</keyword>
<dbReference type="GO" id="GO:0005886">
    <property type="term" value="C:plasma membrane"/>
    <property type="evidence" value="ECO:0007669"/>
    <property type="project" value="UniProtKB-SubCell"/>
</dbReference>
<dbReference type="PANTHER" id="PTHR30572">
    <property type="entry name" value="MEMBRANE COMPONENT OF TRANSPORTER-RELATED"/>
    <property type="match status" value="1"/>
</dbReference>
<reference evidence="9 10" key="1">
    <citation type="journal article" date="2013" name="Genome Announc.">
        <title>Draft Genome Sequences of Mycoplasma alkalescens, Mycoplasma arginini, and Mycoplasma bovigenitalium, Three Species with Equivocal Pathogenic Status for Cattle.</title>
        <authorList>
            <person name="Manso-Silvan L."/>
            <person name="Tardy F."/>
            <person name="Baranowski E."/>
            <person name="Barre A."/>
            <person name="Blanchard A."/>
            <person name="Breton M."/>
            <person name="Couture C."/>
            <person name="Citti C."/>
            <person name="Dordet-Frisoni E."/>
            <person name="Dupuy V."/>
            <person name="Gaurivaud P."/>
            <person name="Jacob D."/>
            <person name="Lemaitre C."/>
            <person name="Nikolski M."/>
            <person name="Nouvel L.X."/>
            <person name="Poumarat F."/>
            <person name="Thebault P."/>
            <person name="Theil S."/>
            <person name="Thiaucourt F."/>
            <person name="Sirand-Pugnet P."/>
        </authorList>
    </citation>
    <scope>NUCLEOTIDE SEQUENCE [LARGE SCALE GENOMIC DNA]</scope>
    <source>
        <strain evidence="9 10">14918</strain>
    </source>
</reference>
<accession>N9SRF2</accession>
<proteinExistence type="inferred from homology"/>
<feature type="domain" description="ABC3 transporter permease C-terminal" evidence="8">
    <location>
        <begin position="2667"/>
        <end position="2784"/>
    </location>
</feature>
<feature type="transmembrane region" description="Helical" evidence="7">
    <location>
        <begin position="2047"/>
        <end position="2068"/>
    </location>
</feature>
<dbReference type="InterPro" id="IPR050250">
    <property type="entry name" value="Macrolide_Exporter_MacB"/>
</dbReference>
<evidence type="ECO:0000256" key="1">
    <source>
        <dbReference type="ARBA" id="ARBA00004651"/>
    </source>
</evidence>
<keyword evidence="10" id="KW-1185">Reference proteome</keyword>
<feature type="domain" description="ABC3 transporter permease C-terminal" evidence="8">
    <location>
        <begin position="1888"/>
        <end position="1996"/>
    </location>
</feature>
<dbReference type="Proteomes" id="UP000013137">
    <property type="component" value="Unassembled WGS sequence"/>
</dbReference>
<dbReference type="GO" id="GO:0022857">
    <property type="term" value="F:transmembrane transporter activity"/>
    <property type="evidence" value="ECO:0007669"/>
    <property type="project" value="TreeGrafter"/>
</dbReference>
<dbReference type="Pfam" id="PF02687">
    <property type="entry name" value="FtsX"/>
    <property type="match status" value="2"/>
</dbReference>
<evidence type="ECO:0000256" key="3">
    <source>
        <dbReference type="ARBA" id="ARBA00022692"/>
    </source>
</evidence>
<evidence type="ECO:0000313" key="10">
    <source>
        <dbReference type="Proteomes" id="UP000013137"/>
    </source>
</evidence>
<evidence type="ECO:0000256" key="7">
    <source>
        <dbReference type="SAM" id="Phobius"/>
    </source>
</evidence>
<protein>
    <submittedName>
        <fullName evidence="9">ABC transporter permease protein</fullName>
    </submittedName>
</protein>
<dbReference type="eggNOG" id="COG0577">
    <property type="taxonomic scope" value="Bacteria"/>
</dbReference>
<evidence type="ECO:0000313" key="9">
    <source>
        <dbReference type="EMBL" id="ENY53944.1"/>
    </source>
</evidence>
<keyword evidence="2" id="KW-1003">Cell membrane</keyword>
<dbReference type="OrthoDB" id="403889at2"/>
<evidence type="ECO:0000256" key="6">
    <source>
        <dbReference type="ARBA" id="ARBA00038076"/>
    </source>
</evidence>
<evidence type="ECO:0000256" key="2">
    <source>
        <dbReference type="ARBA" id="ARBA00022475"/>
    </source>
</evidence>
<evidence type="ECO:0000256" key="5">
    <source>
        <dbReference type="ARBA" id="ARBA00023136"/>
    </source>
</evidence>
<organism evidence="9 10">
    <name type="scientific">Metamycoplasma alkalescens 14918</name>
    <dbReference type="NCBI Taxonomy" id="1188234"/>
    <lineage>
        <taxon>Bacteria</taxon>
        <taxon>Bacillati</taxon>
        <taxon>Mycoplasmatota</taxon>
        <taxon>Mycoplasmoidales</taxon>
        <taxon>Metamycoplasmataceae</taxon>
        <taxon>Metamycoplasma</taxon>
    </lineage>
</organism>
<dbReference type="PANTHER" id="PTHR30572:SF4">
    <property type="entry name" value="ABC TRANSPORTER PERMEASE YTRF"/>
    <property type="match status" value="1"/>
</dbReference>
<dbReference type="RefSeq" id="WP_002881321.1">
    <property type="nucleotide sequence ID" value="NZ_AMWK01000006.1"/>
</dbReference>
<comment type="similarity">
    <text evidence="6">Belongs to the ABC-4 integral membrane protein family.</text>
</comment>
<comment type="caution">
    <text evidence="9">The sequence shown here is derived from an EMBL/GenBank/DDBJ whole genome shotgun (WGS) entry which is preliminary data.</text>
</comment>
<feature type="transmembrane region" description="Helical" evidence="7">
    <location>
        <begin position="1971"/>
        <end position="1997"/>
    </location>
</feature>
<feature type="transmembrane region" description="Helical" evidence="7">
    <location>
        <begin position="2749"/>
        <end position="2774"/>
    </location>
</feature>
<feature type="transmembrane region" description="Helical" evidence="7">
    <location>
        <begin position="1927"/>
        <end position="1951"/>
    </location>
</feature>
<keyword evidence="4 7" id="KW-1133">Transmembrane helix</keyword>
<dbReference type="PATRIC" id="fig|1188234.3.peg.264"/>
<evidence type="ECO:0000256" key="4">
    <source>
        <dbReference type="ARBA" id="ARBA00022989"/>
    </source>
</evidence>
<feature type="transmembrane region" description="Helical" evidence="7">
    <location>
        <begin position="2664"/>
        <end position="2689"/>
    </location>
</feature>
<name>N9SRF2_9BACT</name>
<gene>
    <name evidence="9" type="ORF">MALK_2850</name>
</gene>